<dbReference type="Pfam" id="PF20448">
    <property type="entry name" value="DUF6705"/>
    <property type="match status" value="1"/>
</dbReference>
<dbReference type="AlphaFoldDB" id="A0A8H2LEZ8"/>
<evidence type="ECO:0000313" key="3">
    <source>
        <dbReference type="EMBL" id="TYB69076.1"/>
    </source>
</evidence>
<evidence type="ECO:0000313" key="4">
    <source>
        <dbReference type="Proteomes" id="UP000323324"/>
    </source>
</evidence>
<feature type="signal peptide" evidence="1">
    <location>
        <begin position="1"/>
        <end position="21"/>
    </location>
</feature>
<keyword evidence="1" id="KW-0732">Signal</keyword>
<sequence length="207" mass="23438">MKTKILITVLFFTGVFNIINAQETIKTLGVDGFPEATDTGDIYYKDVNNYFTNFLGEWLYDDGTTYFKVTFIKMERVRMGPTNTYHDKLGCEYLLKINGITMYDTYGANSNINTSSIANHIVGTGVYDYRPNKIDLTYREPPLNGGCHRYASGNLLLEYTPILGSADELIWTRTNNQLYGDTTECNDGTQMDTSEFLIPATMVLVKQ</sequence>
<evidence type="ECO:0000259" key="2">
    <source>
        <dbReference type="Pfam" id="PF20448"/>
    </source>
</evidence>
<dbReference type="EMBL" id="VSKM01000024">
    <property type="protein sequence ID" value="TYB69076.1"/>
    <property type="molecule type" value="Genomic_DNA"/>
</dbReference>
<evidence type="ECO:0000256" key="1">
    <source>
        <dbReference type="SAM" id="SignalP"/>
    </source>
</evidence>
<gene>
    <name evidence="3" type="ORF">ES676_14285</name>
</gene>
<dbReference type="Proteomes" id="UP000323324">
    <property type="component" value="Unassembled WGS sequence"/>
</dbReference>
<organism evidence="3 4">
    <name type="scientific">Bizionia saleffrena</name>
    <dbReference type="NCBI Taxonomy" id="291189"/>
    <lineage>
        <taxon>Bacteria</taxon>
        <taxon>Pseudomonadati</taxon>
        <taxon>Bacteroidota</taxon>
        <taxon>Flavobacteriia</taxon>
        <taxon>Flavobacteriales</taxon>
        <taxon>Flavobacteriaceae</taxon>
        <taxon>Bizionia</taxon>
    </lineage>
</organism>
<dbReference type="InterPro" id="IPR046551">
    <property type="entry name" value="DUF6705"/>
</dbReference>
<protein>
    <recommendedName>
        <fullName evidence="2">DUF6705 domain-containing protein</fullName>
    </recommendedName>
</protein>
<name>A0A8H2LEZ8_9FLAO</name>
<dbReference type="RefSeq" id="WP_148371002.1">
    <property type="nucleotide sequence ID" value="NZ_VSKM01000024.1"/>
</dbReference>
<comment type="caution">
    <text evidence="3">The sequence shown here is derived from an EMBL/GenBank/DDBJ whole genome shotgun (WGS) entry which is preliminary data.</text>
</comment>
<keyword evidence="4" id="KW-1185">Reference proteome</keyword>
<proteinExistence type="predicted"/>
<reference evidence="3 4" key="1">
    <citation type="submission" date="2019-08" db="EMBL/GenBank/DDBJ databases">
        <title>Genomes of Antarctic Bizionia species.</title>
        <authorList>
            <person name="Bowman J.P."/>
        </authorList>
    </citation>
    <scope>NUCLEOTIDE SEQUENCE [LARGE SCALE GENOMIC DNA]</scope>
    <source>
        <strain evidence="3 4">HFD</strain>
    </source>
</reference>
<feature type="chain" id="PRO_5034856503" description="DUF6705 domain-containing protein" evidence="1">
    <location>
        <begin position="22"/>
        <end position="207"/>
    </location>
</feature>
<accession>A0A8H2LEZ8</accession>
<feature type="domain" description="DUF6705" evidence="2">
    <location>
        <begin position="1"/>
        <end position="207"/>
    </location>
</feature>